<protein>
    <submittedName>
        <fullName evidence="3">PadR family transcriptional regulator</fullName>
    </submittedName>
</protein>
<dbReference type="InterPro" id="IPR018309">
    <property type="entry name" value="Tscrpt_reg_PadR_C"/>
</dbReference>
<accession>A0ABX2GHK6</accession>
<dbReference type="Gene3D" id="6.10.140.190">
    <property type="match status" value="1"/>
</dbReference>
<comment type="caution">
    <text evidence="3">The sequence shown here is derived from an EMBL/GenBank/DDBJ whole genome shotgun (WGS) entry which is preliminary data.</text>
</comment>
<dbReference type="Proteomes" id="UP000768180">
    <property type="component" value="Unassembled WGS sequence"/>
</dbReference>
<dbReference type="EMBL" id="JAAITQ010000051">
    <property type="protein sequence ID" value="NSE17849.1"/>
    <property type="molecule type" value="Genomic_DNA"/>
</dbReference>
<sequence length="185" mass="21698">MGTLKYAILGLLNRNEMTGYELSKEFETTLFEFWNAKHSQIYPELKSLNAEGLIQYRVEITGNVLEKKVYTITDEGRRDFSEWEETLCPIQTASKDESRLRLFFLDGASPDFQQRFLADQLSQHQKHLEHLLENQKKFDEIPPTDDRAFSDYLVLRGAVYREEAALQWIQECIKLGEQRSAELKK</sequence>
<feature type="domain" description="Transcription regulator PadR N-terminal" evidence="1">
    <location>
        <begin position="8"/>
        <end position="81"/>
    </location>
</feature>
<gene>
    <name evidence="3" type="ORF">G5B05_15995</name>
</gene>
<name>A0ABX2GHK6_9FIRM</name>
<keyword evidence="4" id="KW-1185">Reference proteome</keyword>
<dbReference type="Pfam" id="PF10400">
    <property type="entry name" value="Vir_act_alpha_C"/>
    <property type="match status" value="1"/>
</dbReference>
<dbReference type="Pfam" id="PF03551">
    <property type="entry name" value="PadR"/>
    <property type="match status" value="1"/>
</dbReference>
<dbReference type="PANTHER" id="PTHR43252">
    <property type="entry name" value="TRANSCRIPTIONAL REGULATOR YQJI"/>
    <property type="match status" value="1"/>
</dbReference>
<dbReference type="InterPro" id="IPR036388">
    <property type="entry name" value="WH-like_DNA-bd_sf"/>
</dbReference>
<reference evidence="3 4" key="1">
    <citation type="journal article" date="2020" name="Cell Host Microbe">
        <title>Functional and Genomic Variation between Human-Derived Isolates of Lachnospiraceae Reveals Inter- and Intra-Species Diversity.</title>
        <authorList>
            <person name="Sorbara M.T."/>
            <person name="Littmann E.R."/>
            <person name="Fontana E."/>
            <person name="Moody T.U."/>
            <person name="Kohout C.E."/>
            <person name="Gjonbalaj M."/>
            <person name="Eaton V."/>
            <person name="Seok R."/>
            <person name="Leiner I.M."/>
            <person name="Pamer E.G."/>
        </authorList>
    </citation>
    <scope>NUCLEOTIDE SEQUENCE [LARGE SCALE GENOMIC DNA]</scope>
    <source>
        <strain evidence="3 4">MSK.14.54</strain>
    </source>
</reference>
<evidence type="ECO:0000259" key="1">
    <source>
        <dbReference type="Pfam" id="PF03551"/>
    </source>
</evidence>
<evidence type="ECO:0000259" key="2">
    <source>
        <dbReference type="Pfam" id="PF10400"/>
    </source>
</evidence>
<feature type="domain" description="Transcription regulator PadR C-terminal" evidence="2">
    <location>
        <begin position="95"/>
        <end position="174"/>
    </location>
</feature>
<organism evidence="3 4">
    <name type="scientific">Fusicatenibacter saccharivorans</name>
    <dbReference type="NCBI Taxonomy" id="1150298"/>
    <lineage>
        <taxon>Bacteria</taxon>
        <taxon>Bacillati</taxon>
        <taxon>Bacillota</taxon>
        <taxon>Clostridia</taxon>
        <taxon>Lachnospirales</taxon>
        <taxon>Lachnospiraceae</taxon>
        <taxon>Fusicatenibacter</taxon>
    </lineage>
</organism>
<dbReference type="PANTHER" id="PTHR43252:SF6">
    <property type="entry name" value="NEGATIVE TRANSCRIPTION REGULATOR PADR"/>
    <property type="match status" value="1"/>
</dbReference>
<dbReference type="InterPro" id="IPR036390">
    <property type="entry name" value="WH_DNA-bd_sf"/>
</dbReference>
<evidence type="ECO:0000313" key="4">
    <source>
        <dbReference type="Proteomes" id="UP000768180"/>
    </source>
</evidence>
<dbReference type="Gene3D" id="1.10.10.10">
    <property type="entry name" value="Winged helix-like DNA-binding domain superfamily/Winged helix DNA-binding domain"/>
    <property type="match status" value="1"/>
</dbReference>
<dbReference type="SUPFAM" id="SSF46785">
    <property type="entry name" value="Winged helix' DNA-binding domain"/>
    <property type="match status" value="1"/>
</dbReference>
<dbReference type="RefSeq" id="WP_118601266.1">
    <property type="nucleotide sequence ID" value="NZ_DAWEMV010000006.1"/>
</dbReference>
<dbReference type="InterPro" id="IPR005149">
    <property type="entry name" value="Tscrpt_reg_PadR_N"/>
</dbReference>
<proteinExistence type="predicted"/>
<evidence type="ECO:0000313" key="3">
    <source>
        <dbReference type="EMBL" id="NSE17849.1"/>
    </source>
</evidence>